<dbReference type="GO" id="GO:0015171">
    <property type="term" value="F:amino acid transmembrane transporter activity"/>
    <property type="evidence" value="ECO:0007669"/>
    <property type="project" value="TreeGrafter"/>
</dbReference>
<dbReference type="InterPro" id="IPR050524">
    <property type="entry name" value="APC_YAT"/>
</dbReference>
<comment type="subcellular location">
    <subcellularLocation>
        <location evidence="1">Membrane</location>
        <topology evidence="1">Multi-pass membrane protein</topology>
    </subcellularLocation>
</comment>
<evidence type="ECO:0000256" key="7">
    <source>
        <dbReference type="SAM" id="Phobius"/>
    </source>
</evidence>
<feature type="transmembrane region" description="Helical" evidence="7">
    <location>
        <begin position="157"/>
        <end position="178"/>
    </location>
</feature>
<feature type="transmembrane region" description="Helical" evidence="7">
    <location>
        <begin position="33"/>
        <end position="52"/>
    </location>
</feature>
<evidence type="ECO:0000256" key="4">
    <source>
        <dbReference type="ARBA" id="ARBA00022970"/>
    </source>
</evidence>
<evidence type="ECO:0000256" key="6">
    <source>
        <dbReference type="ARBA" id="ARBA00023136"/>
    </source>
</evidence>
<dbReference type="Pfam" id="PF00324">
    <property type="entry name" value="AA_permease"/>
    <property type="match status" value="1"/>
</dbReference>
<dbReference type="PANTHER" id="PTHR43341">
    <property type="entry name" value="AMINO ACID PERMEASE"/>
    <property type="match status" value="1"/>
</dbReference>
<evidence type="ECO:0000256" key="2">
    <source>
        <dbReference type="ARBA" id="ARBA00022448"/>
    </source>
</evidence>
<evidence type="ECO:0000259" key="8">
    <source>
        <dbReference type="Pfam" id="PF00324"/>
    </source>
</evidence>
<keyword evidence="4" id="KW-0029">Amino-acid transport</keyword>
<name>A0A0B7K746_BIOOC</name>
<keyword evidence="3 7" id="KW-0812">Transmembrane</keyword>
<feature type="transmembrane region" description="Helical" evidence="7">
    <location>
        <begin position="85"/>
        <end position="104"/>
    </location>
</feature>
<evidence type="ECO:0000256" key="1">
    <source>
        <dbReference type="ARBA" id="ARBA00004141"/>
    </source>
</evidence>
<accession>A0A0B7K746</accession>
<evidence type="ECO:0000313" key="9">
    <source>
        <dbReference type="EMBL" id="CEO53004.1"/>
    </source>
</evidence>
<keyword evidence="5 7" id="KW-1133">Transmembrane helix</keyword>
<keyword evidence="6 7" id="KW-0472">Membrane</keyword>
<dbReference type="PANTHER" id="PTHR43341:SF1">
    <property type="entry name" value="GENERAL AMINO-ACID PERMEASE GAP1"/>
    <property type="match status" value="1"/>
</dbReference>
<keyword evidence="2" id="KW-0813">Transport</keyword>
<reference evidence="9" key="1">
    <citation type="submission" date="2015-01" db="EMBL/GenBank/DDBJ databases">
        <authorList>
            <person name="Durling Mikael"/>
        </authorList>
    </citation>
    <scope>NUCLEOTIDE SEQUENCE</scope>
</reference>
<dbReference type="Gene3D" id="1.20.1740.10">
    <property type="entry name" value="Amino acid/polyamine transporter I"/>
    <property type="match status" value="1"/>
</dbReference>
<protein>
    <recommendedName>
        <fullName evidence="8">Amino acid permease/ SLC12A domain-containing protein</fullName>
    </recommendedName>
</protein>
<dbReference type="EMBL" id="CDPU01000032">
    <property type="protein sequence ID" value="CEO53004.1"/>
    <property type="molecule type" value="Genomic_DNA"/>
</dbReference>
<feature type="transmembrane region" description="Helical" evidence="7">
    <location>
        <begin position="211"/>
        <end position="239"/>
    </location>
</feature>
<dbReference type="AlphaFoldDB" id="A0A0B7K746"/>
<feature type="domain" description="Amino acid permease/ SLC12A" evidence="8">
    <location>
        <begin position="12"/>
        <end position="231"/>
    </location>
</feature>
<feature type="transmembrane region" description="Helical" evidence="7">
    <location>
        <begin position="133"/>
        <end position="151"/>
    </location>
</feature>
<gene>
    <name evidence="9" type="ORF">BN869_000009062_1</name>
</gene>
<dbReference type="GO" id="GO:0016020">
    <property type="term" value="C:membrane"/>
    <property type="evidence" value="ECO:0007669"/>
    <property type="project" value="UniProtKB-SubCell"/>
</dbReference>
<organism evidence="9">
    <name type="scientific">Bionectria ochroleuca</name>
    <name type="common">Gliocladium roseum</name>
    <dbReference type="NCBI Taxonomy" id="29856"/>
    <lineage>
        <taxon>Eukaryota</taxon>
        <taxon>Fungi</taxon>
        <taxon>Dikarya</taxon>
        <taxon>Ascomycota</taxon>
        <taxon>Pezizomycotina</taxon>
        <taxon>Sordariomycetes</taxon>
        <taxon>Hypocreomycetidae</taxon>
        <taxon>Hypocreales</taxon>
        <taxon>Bionectriaceae</taxon>
        <taxon>Clonostachys</taxon>
    </lineage>
</organism>
<proteinExistence type="predicted"/>
<evidence type="ECO:0000256" key="3">
    <source>
        <dbReference type="ARBA" id="ARBA00022692"/>
    </source>
</evidence>
<evidence type="ECO:0000256" key="5">
    <source>
        <dbReference type="ARBA" id="ARBA00022989"/>
    </source>
</evidence>
<sequence length="242" mass="26122">MAIWAVGDQVFIGVMAGEASMPRVSMAHSSTFVPIRVAVMYLVCVVFIGIIVPSDDPNLLGGSGAAASPFVIAAQNAGLKGIPDLVNTCIIIGIVAIALESIYLPSRVLRTMSLQGLLPARIANVDDLGRPRWALSITSVVGVFFAYLSLNEGGNEALNWFIAITSASFFSNWAIIGYSNIRFRQALKAQNDHLLDEEYGWKAAMGIFTPIYLIIVSTLLLVCLLYLAISPSVFVSLLFRFC</sequence>
<dbReference type="InterPro" id="IPR004841">
    <property type="entry name" value="AA-permease/SLC12A_dom"/>
</dbReference>